<dbReference type="Proteomes" id="UP000254938">
    <property type="component" value="Unassembled WGS sequence"/>
</dbReference>
<dbReference type="Gene3D" id="3.40.50.1980">
    <property type="entry name" value="Nitrogenase molybdenum iron protein domain"/>
    <property type="match status" value="1"/>
</dbReference>
<name>A0A377TWY5_KLEPN</name>
<accession>A0A377TWY5</accession>
<reference evidence="2 3" key="1">
    <citation type="submission" date="2018-06" db="EMBL/GenBank/DDBJ databases">
        <authorList>
            <consortium name="Pathogen Informatics"/>
            <person name="Doyle S."/>
        </authorList>
    </citation>
    <scope>NUCLEOTIDE SEQUENCE [LARGE SCALE GENOMIC DNA]</scope>
    <source>
        <strain evidence="2 3">NCTC9140</strain>
    </source>
</reference>
<feature type="signal peptide" evidence="1">
    <location>
        <begin position="1"/>
        <end position="20"/>
    </location>
</feature>
<evidence type="ECO:0000313" key="3">
    <source>
        <dbReference type="Proteomes" id="UP000254938"/>
    </source>
</evidence>
<evidence type="ECO:0000256" key="1">
    <source>
        <dbReference type="SAM" id="SignalP"/>
    </source>
</evidence>
<dbReference type="EMBL" id="UGKQ01000007">
    <property type="protein sequence ID" value="STS83351.1"/>
    <property type="molecule type" value="Genomic_DNA"/>
</dbReference>
<protein>
    <submittedName>
        <fullName evidence="2">ABC transporter substrate-binding protein</fullName>
    </submittedName>
</protein>
<proteinExistence type="predicted"/>
<gene>
    <name evidence="2" type="ORF">NCTC9140_05110</name>
</gene>
<dbReference type="SUPFAM" id="SSF53807">
    <property type="entry name" value="Helical backbone' metal receptor"/>
    <property type="match status" value="1"/>
</dbReference>
<dbReference type="AlphaFoldDB" id="A0A377TWY5"/>
<organism evidence="2 3">
    <name type="scientific">Klebsiella pneumoniae</name>
    <dbReference type="NCBI Taxonomy" id="573"/>
    <lineage>
        <taxon>Bacteria</taxon>
        <taxon>Pseudomonadati</taxon>
        <taxon>Pseudomonadota</taxon>
        <taxon>Gammaproteobacteria</taxon>
        <taxon>Enterobacterales</taxon>
        <taxon>Enterobacteriaceae</taxon>
        <taxon>Klebsiella/Raoultella group</taxon>
        <taxon>Klebsiella</taxon>
        <taxon>Klebsiella pneumoniae complex</taxon>
    </lineage>
</organism>
<feature type="chain" id="PRO_5016895857" evidence="1">
    <location>
        <begin position="21"/>
        <end position="102"/>
    </location>
</feature>
<keyword evidence="1" id="KW-0732">Signal</keyword>
<evidence type="ECO:0000313" key="2">
    <source>
        <dbReference type="EMBL" id="STS83351.1"/>
    </source>
</evidence>
<sequence length="102" mass="10778">MKKVLCALGLMFTAVSSALATTYPLTIENCGYQETFTRPPERVVALGQNTVEILLLLGLQKQVVASAFWPTSVLPQLAEQNAKIKTLDGGNSEPGIGAGAKS</sequence>